<evidence type="ECO:0000256" key="6">
    <source>
        <dbReference type="ARBA" id="ARBA00023180"/>
    </source>
</evidence>
<dbReference type="AlphaFoldDB" id="A0AA84ZKV1"/>
<evidence type="ECO:0000313" key="10">
    <source>
        <dbReference type="WBParaSite" id="SMRG1_33380.1"/>
    </source>
</evidence>
<keyword evidence="2" id="KW-0732">Signal</keyword>
<organism evidence="9 10">
    <name type="scientific">Schistosoma margrebowiei</name>
    <dbReference type="NCBI Taxonomy" id="48269"/>
    <lineage>
        <taxon>Eukaryota</taxon>
        <taxon>Metazoa</taxon>
        <taxon>Spiralia</taxon>
        <taxon>Lophotrochozoa</taxon>
        <taxon>Platyhelminthes</taxon>
        <taxon>Trematoda</taxon>
        <taxon>Digenea</taxon>
        <taxon>Strigeidida</taxon>
        <taxon>Schistosomatoidea</taxon>
        <taxon>Schistosomatidae</taxon>
        <taxon>Schistosoma</taxon>
    </lineage>
</organism>
<dbReference type="PANTHER" id="PTHR12370:SF3">
    <property type="entry name" value="PHOSPHOLIPASE B-LIKE 2-RELATED"/>
    <property type="match status" value="1"/>
</dbReference>
<keyword evidence="4 7" id="KW-0442">Lipid degradation</keyword>
<protein>
    <recommendedName>
        <fullName evidence="7">Phospholipase B-like</fullName>
        <ecNumber evidence="7">3.1.1.-</ecNumber>
    </recommendedName>
</protein>
<sequence>MEGIFRNCKHFMFISGTSMFCFFGDMTFNSIKRYGVKMYFGVVITFSFVLVEIYGGRPSIALISATKNKPHLIFHYVILENETFKNPNMVAIAAFEEKINTTGWSSLTVATSFSFPDYLQAYWAGFLETNLTLSLTVSHWINTVKDMCPIPLSKDCKILHEYLSENMAYMLNEAYKHGEHSPFWYQVALQLWQLKGMSDAFNRKFIDRADLLNRSHLNTLINEVMGIYLLQLNGDLGDLVSALSVLTLKKGKNKMGHPFIASPSCSALIKIVDNNVYLSHVTWSTYSIMLRVLKHYNFPWKTVNRTDSQKIPGFAITFSSYPTFTSSVDDFYLTSANLTITETTNNVYNDSLWNIVRNGSRNSVFTFIRGMVASRLAKTGDEWIAYFKYNNSGTYNNQWMIFDAKRWPRNKRSLMIAEQLPGIVSSLDVTKILKNQGYWASYNLPFIDDIYILSGTKNMAKMHGDWYVHNMTSRAKIFRRDHHKVVDFPSMMSLMRYNDFMNDPLSACPCKPPYTSNKAISARDELNDPKGQYPIRSWSYRLHGGTDAKVVDLSMMNQLNMIAISGPTYDNLPPFRWSLIKDVTKPLMHPDKWQFPPVITKFIDYLSTNGNISAGFLSVESLF</sequence>
<evidence type="ECO:0000256" key="2">
    <source>
        <dbReference type="ARBA" id="ARBA00022729"/>
    </source>
</evidence>
<dbReference type="GO" id="GO:0004620">
    <property type="term" value="F:phospholipase activity"/>
    <property type="evidence" value="ECO:0007669"/>
    <property type="project" value="InterPro"/>
</dbReference>
<dbReference type="EC" id="3.1.1.-" evidence="7"/>
<evidence type="ECO:0000256" key="8">
    <source>
        <dbReference type="SAM" id="Phobius"/>
    </source>
</evidence>
<dbReference type="Pfam" id="PF04916">
    <property type="entry name" value="Phospholip_B"/>
    <property type="match status" value="1"/>
</dbReference>
<name>A0AA84ZKV1_9TREM</name>
<feature type="transmembrane region" description="Helical" evidence="8">
    <location>
        <begin position="38"/>
        <end position="56"/>
    </location>
</feature>
<keyword evidence="8" id="KW-0472">Membrane</keyword>
<comment type="function">
    <text evidence="7">Putative phospholipase.</text>
</comment>
<evidence type="ECO:0000256" key="7">
    <source>
        <dbReference type="RuleBase" id="RU364138"/>
    </source>
</evidence>
<dbReference type="PANTHER" id="PTHR12370">
    <property type="entry name" value="PHOSPHOLIPASE B-RELATED"/>
    <property type="match status" value="1"/>
</dbReference>
<dbReference type="GO" id="GO:0005576">
    <property type="term" value="C:extracellular region"/>
    <property type="evidence" value="ECO:0007669"/>
    <property type="project" value="TreeGrafter"/>
</dbReference>
<keyword evidence="3 7" id="KW-0378">Hydrolase</keyword>
<accession>A0AA84ZKV1</accession>
<dbReference type="GO" id="GO:0009395">
    <property type="term" value="P:phospholipid catabolic process"/>
    <property type="evidence" value="ECO:0007669"/>
    <property type="project" value="TreeGrafter"/>
</dbReference>
<keyword evidence="8" id="KW-1133">Transmembrane helix</keyword>
<dbReference type="InterPro" id="IPR007000">
    <property type="entry name" value="PLipase_B-like"/>
</dbReference>
<keyword evidence="8" id="KW-0812">Transmembrane</keyword>
<keyword evidence="6" id="KW-0325">Glycoprotein</keyword>
<dbReference type="WBParaSite" id="SMRG1_33380.1">
    <property type="protein sequence ID" value="SMRG1_33380.1"/>
    <property type="gene ID" value="SMRG1_33380"/>
</dbReference>
<evidence type="ECO:0000256" key="4">
    <source>
        <dbReference type="ARBA" id="ARBA00022963"/>
    </source>
</evidence>
<reference evidence="10" key="1">
    <citation type="submission" date="2023-11" db="UniProtKB">
        <authorList>
            <consortium name="WormBaseParasite"/>
        </authorList>
    </citation>
    <scope>IDENTIFICATION</scope>
</reference>
<evidence type="ECO:0000256" key="3">
    <source>
        <dbReference type="ARBA" id="ARBA00022801"/>
    </source>
</evidence>
<dbReference type="Gene3D" id="3.60.60.30">
    <property type="match status" value="1"/>
</dbReference>
<dbReference type="Proteomes" id="UP000050790">
    <property type="component" value="Unassembled WGS sequence"/>
</dbReference>
<evidence type="ECO:0000313" key="9">
    <source>
        <dbReference type="Proteomes" id="UP000050790"/>
    </source>
</evidence>
<evidence type="ECO:0000256" key="5">
    <source>
        <dbReference type="ARBA" id="ARBA00023098"/>
    </source>
</evidence>
<proteinExistence type="inferred from homology"/>
<keyword evidence="5 7" id="KW-0443">Lipid metabolism</keyword>
<evidence type="ECO:0000256" key="1">
    <source>
        <dbReference type="ARBA" id="ARBA00007835"/>
    </source>
</evidence>
<comment type="similarity">
    <text evidence="1 7">Belongs to the phospholipase B-like family.</text>
</comment>